<proteinExistence type="predicted"/>
<protein>
    <recommendedName>
        <fullName evidence="2">Chromo domain-containing protein</fullName>
    </recommendedName>
</protein>
<reference evidence="1" key="1">
    <citation type="submission" date="2020-07" db="EMBL/GenBank/DDBJ databases">
        <authorList>
            <person name="Lin J."/>
        </authorList>
    </citation>
    <scope>NUCLEOTIDE SEQUENCE</scope>
</reference>
<organism evidence="1">
    <name type="scientific">Ananas comosus var. bracteatus</name>
    <name type="common">red pineapple</name>
    <dbReference type="NCBI Taxonomy" id="296719"/>
    <lineage>
        <taxon>Eukaryota</taxon>
        <taxon>Viridiplantae</taxon>
        <taxon>Streptophyta</taxon>
        <taxon>Embryophyta</taxon>
        <taxon>Tracheophyta</taxon>
        <taxon>Spermatophyta</taxon>
        <taxon>Magnoliopsida</taxon>
        <taxon>Liliopsida</taxon>
        <taxon>Poales</taxon>
        <taxon>Bromeliaceae</taxon>
        <taxon>Bromelioideae</taxon>
        <taxon>Ananas</taxon>
    </lineage>
</organism>
<evidence type="ECO:0000313" key="1">
    <source>
        <dbReference type="EMBL" id="CAD1818602.1"/>
    </source>
</evidence>
<evidence type="ECO:0008006" key="2">
    <source>
        <dbReference type="Google" id="ProtNLM"/>
    </source>
</evidence>
<sequence length="107" mass="12408">MYYEPPDLQEDLSYEEFPAMIIAREVRKLRNREIPYVKIRWTGHDDREATRGTLTLVDRVSSCEDWIILTSLFCLSVVAPPKHESPEYLTGLSRRRSRCASAASPHL</sequence>
<name>A0A6V7NJ21_ANACO</name>
<dbReference type="EMBL" id="LR862139">
    <property type="protein sequence ID" value="CAD1818602.1"/>
    <property type="molecule type" value="Genomic_DNA"/>
</dbReference>
<accession>A0A6V7NJ21</accession>
<dbReference type="AlphaFoldDB" id="A0A6V7NJ21"/>
<gene>
    <name evidence="1" type="ORF">CB5_LOCUS1813</name>
</gene>